<protein>
    <recommendedName>
        <fullName evidence="8">MFS domain-containing protein</fullName>
    </recommendedName>
</protein>
<comment type="subcellular location">
    <subcellularLocation>
        <location evidence="1">Membrane</location>
        <topology evidence="1">Multi-pass membrane protein</topology>
    </subcellularLocation>
</comment>
<comment type="caution">
    <text evidence="6">The sequence shown here is derived from an EMBL/GenBank/DDBJ whole genome shotgun (WGS) entry which is preliminary data.</text>
</comment>
<name>A0A811LMJ3_9BILA</name>
<sequence>MSVVFRHDPIQEEDEDEIEPHYEIELPKDEPPTRCQRFMKKISIMGTAFKDINPPIIMFLVYVGWAFGSVIQAEGIYLRICENDYNETQCSNLESNHRRVEDEVQKKAADWTLYQALAYMSPALVVDTILGAYGDKYGRQINILLGIMGVAVSEYGFLLTLSESVYAPFYITTIFGFFAGMTGFLAMIPVSLNALLADRTNDHNLLTLRAGVLSAAQSLATVVGGVLGATLALSTPIYSTIKLAGAVDIEIAIFGLAFIFVFLKIPQKPGQQQRQRASTLSSNSQMTTESCGDFFRELFNLLKSGFNVYMKKRPGHRRGFMFITVVMLMVTYTTTIETRLSPLLNRYVFRRNGLKWDAFHLGIWNAMGYFVVFIGTFVFLPLFKKVFKFRETTIMIIGVLSSALRSLGIGLATETWHMYIANAVGIFSEMVQPAVVSFIVQLVPADEIGRAFTLFGIAADLAFIITNLVYNNIYKWTVTWRPGFMFEFIGIVELVVMVAVTWVHYQSGKEKIGQTAALTRDTTRSKLRAVSSEIPSHPQFGTNFGEKRHSLFI</sequence>
<feature type="transmembrane region" description="Helical" evidence="5">
    <location>
        <begin position="452"/>
        <end position="470"/>
    </location>
</feature>
<dbReference type="SUPFAM" id="SSF103473">
    <property type="entry name" value="MFS general substrate transporter"/>
    <property type="match status" value="1"/>
</dbReference>
<feature type="transmembrane region" description="Helical" evidence="5">
    <location>
        <begin position="358"/>
        <end position="382"/>
    </location>
</feature>
<keyword evidence="3 5" id="KW-1133">Transmembrane helix</keyword>
<evidence type="ECO:0000256" key="4">
    <source>
        <dbReference type="ARBA" id="ARBA00023136"/>
    </source>
</evidence>
<dbReference type="PANTHER" id="PTHR23507:SF11">
    <property type="entry name" value="SOLUTE CARRIER FAMILY RELATED"/>
    <property type="match status" value="1"/>
</dbReference>
<feature type="transmembrane region" description="Helical" evidence="5">
    <location>
        <begin position="394"/>
        <end position="413"/>
    </location>
</feature>
<dbReference type="InterPro" id="IPR011701">
    <property type="entry name" value="MFS"/>
</dbReference>
<keyword evidence="2 5" id="KW-0812">Transmembrane</keyword>
<dbReference type="Pfam" id="PF07690">
    <property type="entry name" value="MFS_1"/>
    <property type="match status" value="1"/>
</dbReference>
<dbReference type="PANTHER" id="PTHR23507">
    <property type="entry name" value="ZGC:174356"/>
    <property type="match status" value="1"/>
</dbReference>
<evidence type="ECO:0000256" key="5">
    <source>
        <dbReference type="SAM" id="Phobius"/>
    </source>
</evidence>
<dbReference type="AlphaFoldDB" id="A0A811LMJ3"/>
<dbReference type="GO" id="GO:0016020">
    <property type="term" value="C:membrane"/>
    <property type="evidence" value="ECO:0007669"/>
    <property type="project" value="UniProtKB-SubCell"/>
</dbReference>
<feature type="transmembrane region" description="Helical" evidence="5">
    <location>
        <begin position="208"/>
        <end position="231"/>
    </location>
</feature>
<dbReference type="OrthoDB" id="3026777at2759"/>
<keyword evidence="4 5" id="KW-0472">Membrane</keyword>
<dbReference type="Proteomes" id="UP000614601">
    <property type="component" value="Unassembled WGS sequence"/>
</dbReference>
<dbReference type="InterPro" id="IPR036259">
    <property type="entry name" value="MFS_trans_sf"/>
</dbReference>
<evidence type="ECO:0008006" key="8">
    <source>
        <dbReference type="Google" id="ProtNLM"/>
    </source>
</evidence>
<evidence type="ECO:0000256" key="3">
    <source>
        <dbReference type="ARBA" id="ARBA00022989"/>
    </source>
</evidence>
<feature type="transmembrane region" description="Helical" evidence="5">
    <location>
        <begin position="56"/>
        <end position="78"/>
    </location>
</feature>
<gene>
    <name evidence="6" type="ORF">BOKJ2_LOCUS12621</name>
</gene>
<reference evidence="6" key="1">
    <citation type="submission" date="2020-09" db="EMBL/GenBank/DDBJ databases">
        <authorList>
            <person name="Kikuchi T."/>
        </authorList>
    </citation>
    <scope>NUCLEOTIDE SEQUENCE</scope>
    <source>
        <strain evidence="6">SH1</strain>
    </source>
</reference>
<feature type="transmembrane region" description="Helical" evidence="5">
    <location>
        <begin position="482"/>
        <end position="505"/>
    </location>
</feature>
<feature type="transmembrane region" description="Helical" evidence="5">
    <location>
        <begin position="243"/>
        <end position="263"/>
    </location>
</feature>
<evidence type="ECO:0000313" key="6">
    <source>
        <dbReference type="EMBL" id="CAD5228324.1"/>
    </source>
</evidence>
<dbReference type="Gene3D" id="1.20.1250.20">
    <property type="entry name" value="MFS general substrate transporter like domains"/>
    <property type="match status" value="2"/>
</dbReference>
<dbReference type="EMBL" id="CAJFCW020000006">
    <property type="protein sequence ID" value="CAG9124351.1"/>
    <property type="molecule type" value="Genomic_DNA"/>
</dbReference>
<organism evidence="6 7">
    <name type="scientific">Bursaphelenchus okinawaensis</name>
    <dbReference type="NCBI Taxonomy" id="465554"/>
    <lineage>
        <taxon>Eukaryota</taxon>
        <taxon>Metazoa</taxon>
        <taxon>Ecdysozoa</taxon>
        <taxon>Nematoda</taxon>
        <taxon>Chromadorea</taxon>
        <taxon>Rhabditida</taxon>
        <taxon>Tylenchina</taxon>
        <taxon>Tylenchomorpha</taxon>
        <taxon>Aphelenchoidea</taxon>
        <taxon>Aphelenchoididae</taxon>
        <taxon>Bursaphelenchus</taxon>
    </lineage>
</organism>
<dbReference type="EMBL" id="CAJFDH010000006">
    <property type="protein sequence ID" value="CAD5228324.1"/>
    <property type="molecule type" value="Genomic_DNA"/>
</dbReference>
<dbReference type="Proteomes" id="UP000783686">
    <property type="component" value="Unassembled WGS sequence"/>
</dbReference>
<feature type="transmembrane region" description="Helical" evidence="5">
    <location>
        <begin position="319"/>
        <end position="338"/>
    </location>
</feature>
<evidence type="ECO:0000313" key="7">
    <source>
        <dbReference type="Proteomes" id="UP000614601"/>
    </source>
</evidence>
<feature type="transmembrane region" description="Helical" evidence="5">
    <location>
        <begin position="141"/>
        <end position="161"/>
    </location>
</feature>
<evidence type="ECO:0000256" key="1">
    <source>
        <dbReference type="ARBA" id="ARBA00004141"/>
    </source>
</evidence>
<accession>A0A811LMJ3</accession>
<keyword evidence="7" id="KW-1185">Reference proteome</keyword>
<proteinExistence type="predicted"/>
<feature type="transmembrane region" description="Helical" evidence="5">
    <location>
        <begin position="167"/>
        <end position="196"/>
    </location>
</feature>
<evidence type="ECO:0000256" key="2">
    <source>
        <dbReference type="ARBA" id="ARBA00022692"/>
    </source>
</evidence>
<dbReference type="GO" id="GO:0022857">
    <property type="term" value="F:transmembrane transporter activity"/>
    <property type="evidence" value="ECO:0007669"/>
    <property type="project" value="InterPro"/>
</dbReference>